<dbReference type="EMBL" id="JAUSTP010000024">
    <property type="protein sequence ID" value="MDQ0190784.1"/>
    <property type="molecule type" value="Genomic_DNA"/>
</dbReference>
<evidence type="ECO:0000313" key="1">
    <source>
        <dbReference type="EMBL" id="MDQ0190784.1"/>
    </source>
</evidence>
<keyword evidence="2" id="KW-1185">Reference proteome</keyword>
<proteinExistence type="predicted"/>
<dbReference type="RefSeq" id="WP_274457534.1">
    <property type="nucleotide sequence ID" value="NZ_CP067097.1"/>
</dbReference>
<name>A0ABT9XKF7_9BACL</name>
<gene>
    <name evidence="1" type="ORF">J2S03_002651</name>
</gene>
<accession>A0ABT9XKF7</accession>
<comment type="caution">
    <text evidence="1">The sequence shown here is derived from an EMBL/GenBank/DDBJ whole genome shotgun (WGS) entry which is preliminary data.</text>
</comment>
<reference evidence="1 2" key="1">
    <citation type="submission" date="2023-07" db="EMBL/GenBank/DDBJ databases">
        <title>Genomic Encyclopedia of Type Strains, Phase IV (KMG-IV): sequencing the most valuable type-strain genomes for metagenomic binning, comparative biology and taxonomic classification.</title>
        <authorList>
            <person name="Goeker M."/>
        </authorList>
    </citation>
    <scope>NUCLEOTIDE SEQUENCE [LARGE SCALE GENOMIC DNA]</scope>
    <source>
        <strain evidence="1 2">DSM 4006</strain>
    </source>
</reference>
<evidence type="ECO:0000313" key="2">
    <source>
        <dbReference type="Proteomes" id="UP001232973"/>
    </source>
</evidence>
<sequence length="107" mass="11873">MLFSIGKVRVTKRILESPTIRVPDLVDAFERYIHGDWGEMSVSDSLANDVALTSGEGVTGRYRLLDGTSFVMNTFAGVTTVQLPEEWELSQKRAAVTFVDESSRDCV</sequence>
<protein>
    <submittedName>
        <fullName evidence="1">Uncharacterized protein</fullName>
    </submittedName>
</protein>
<organism evidence="1 2">
    <name type="scientific">Alicyclobacillus cycloheptanicus</name>
    <dbReference type="NCBI Taxonomy" id="1457"/>
    <lineage>
        <taxon>Bacteria</taxon>
        <taxon>Bacillati</taxon>
        <taxon>Bacillota</taxon>
        <taxon>Bacilli</taxon>
        <taxon>Bacillales</taxon>
        <taxon>Alicyclobacillaceae</taxon>
        <taxon>Alicyclobacillus</taxon>
    </lineage>
</organism>
<dbReference type="Proteomes" id="UP001232973">
    <property type="component" value="Unassembled WGS sequence"/>
</dbReference>